<evidence type="ECO:0000259" key="2">
    <source>
        <dbReference type="Pfam" id="PF09922"/>
    </source>
</evidence>
<sequence length="174" mass="19197">MIGFLALLDSLGLISFWSALGKLWPVILIALGVWLLLKRRYFSWDERVEIKEGSKYSKAFGDLKIDSGGTDPHGMDVEMGFGDLDVNLTKASFSDRENVIHLALGFGDIRVWIPSEVKAKISTSCGAGDIDILGRTTDGLGKSSDYQDEGYETAQKRLRIHAKIGFGDIKISRV</sequence>
<evidence type="ECO:0000256" key="1">
    <source>
        <dbReference type="SAM" id="Phobius"/>
    </source>
</evidence>
<reference evidence="3" key="1">
    <citation type="journal article" date="2014" name="Front. Microbiol.">
        <title>High frequency of phylogenetically diverse reductive dehalogenase-homologous genes in deep subseafloor sedimentary metagenomes.</title>
        <authorList>
            <person name="Kawai M."/>
            <person name="Futagami T."/>
            <person name="Toyoda A."/>
            <person name="Takaki Y."/>
            <person name="Nishi S."/>
            <person name="Hori S."/>
            <person name="Arai W."/>
            <person name="Tsubouchi T."/>
            <person name="Morono Y."/>
            <person name="Uchiyama I."/>
            <person name="Ito T."/>
            <person name="Fujiyama A."/>
            <person name="Inagaki F."/>
            <person name="Takami H."/>
        </authorList>
    </citation>
    <scope>NUCLEOTIDE SEQUENCE</scope>
    <source>
        <strain evidence="3">Expedition CK06-06</strain>
    </source>
</reference>
<protein>
    <recommendedName>
        <fullName evidence="2">Cell wall-active antibiotics response LiaF-like C-terminal domain-containing protein</fullName>
    </recommendedName>
</protein>
<dbReference type="InterPro" id="IPR024425">
    <property type="entry name" value="LiaF-like_C"/>
</dbReference>
<dbReference type="InterPro" id="IPR047793">
    <property type="entry name" value="LiaF_C"/>
</dbReference>
<evidence type="ECO:0000313" key="3">
    <source>
        <dbReference type="EMBL" id="GAJ10289.1"/>
    </source>
</evidence>
<organism evidence="3">
    <name type="scientific">marine sediment metagenome</name>
    <dbReference type="NCBI Taxonomy" id="412755"/>
    <lineage>
        <taxon>unclassified sequences</taxon>
        <taxon>metagenomes</taxon>
        <taxon>ecological metagenomes</taxon>
    </lineage>
</organism>
<feature type="domain" description="Cell wall-active antibiotics response LiaF-like C-terminal" evidence="2">
    <location>
        <begin position="60"/>
        <end position="171"/>
    </location>
</feature>
<accession>X1TYE1</accession>
<keyword evidence="1" id="KW-1133">Transmembrane helix</keyword>
<dbReference type="NCBIfam" id="NF040535">
    <property type="entry name" value="LiaF_C_term"/>
    <property type="match status" value="1"/>
</dbReference>
<dbReference type="Pfam" id="PF09922">
    <property type="entry name" value="LiaF-like_C"/>
    <property type="match status" value="1"/>
</dbReference>
<gene>
    <name evidence="3" type="ORF">S12H4_52733</name>
</gene>
<keyword evidence="1" id="KW-0472">Membrane</keyword>
<proteinExistence type="predicted"/>
<keyword evidence="1" id="KW-0812">Transmembrane</keyword>
<comment type="caution">
    <text evidence="3">The sequence shown here is derived from an EMBL/GenBank/DDBJ whole genome shotgun (WGS) entry which is preliminary data.</text>
</comment>
<feature type="transmembrane region" description="Helical" evidence="1">
    <location>
        <begin position="14"/>
        <end position="37"/>
    </location>
</feature>
<dbReference type="AlphaFoldDB" id="X1TYE1"/>
<dbReference type="EMBL" id="BARW01033488">
    <property type="protein sequence ID" value="GAJ10289.1"/>
    <property type="molecule type" value="Genomic_DNA"/>
</dbReference>
<name>X1TYE1_9ZZZZ</name>